<dbReference type="InterPro" id="IPR051911">
    <property type="entry name" value="SDR_oxidoreductase"/>
</dbReference>
<reference evidence="5 6" key="1">
    <citation type="submission" date="2013-05" db="EMBL/GenBank/DDBJ databases">
        <title>Genome assembly of Chondromyces apiculatus DSM 436.</title>
        <authorList>
            <person name="Sharma G."/>
            <person name="Khatri I."/>
            <person name="Kaur C."/>
            <person name="Mayilraj S."/>
            <person name="Subramanian S."/>
        </authorList>
    </citation>
    <scope>NUCLEOTIDE SEQUENCE [LARGE SCALE GENOMIC DNA]</scope>
    <source>
        <strain evidence="5 6">DSM 436</strain>
    </source>
</reference>
<dbReference type="InterPro" id="IPR002347">
    <property type="entry name" value="SDR_fam"/>
</dbReference>
<dbReference type="STRING" id="1192034.CAP_1578"/>
<keyword evidence="2" id="KW-0560">Oxidoreductase</keyword>
<accession>A0A017TE31</accession>
<feature type="domain" description="Ketoreductase" evidence="4">
    <location>
        <begin position="3"/>
        <end position="188"/>
    </location>
</feature>
<dbReference type="NCBIfam" id="NF006114">
    <property type="entry name" value="PRK08263.1"/>
    <property type="match status" value="1"/>
</dbReference>
<name>A0A017TE31_9BACT</name>
<dbReference type="Pfam" id="PF00106">
    <property type="entry name" value="adh_short"/>
    <property type="match status" value="1"/>
</dbReference>
<dbReference type="CDD" id="cd05374">
    <property type="entry name" value="17beta-HSD-like_SDR_c"/>
    <property type="match status" value="1"/>
</dbReference>
<evidence type="ECO:0000259" key="4">
    <source>
        <dbReference type="SMART" id="SM00822"/>
    </source>
</evidence>
<dbReference type="InterPro" id="IPR036291">
    <property type="entry name" value="NAD(P)-bd_dom_sf"/>
</dbReference>
<dbReference type="SUPFAM" id="SSF51735">
    <property type="entry name" value="NAD(P)-binding Rossmann-fold domains"/>
    <property type="match status" value="1"/>
</dbReference>
<sequence>MAKTWLITGCSRGLGRGVAEAVLERGDNLVATARKPEQLAALVETYGTRCRAVALDVTDVAAARAGVNAAVEAFGRLDVVVNNAGYGLLGATEEISDAQMRAQVETNLFGVFHVTRAALGVFRAQRSGHVIQISSIGGRSGNAGLSIYQATKFAVGGFSEALAKEVAHLGIKVTVVEPGGFRTDWGGSSMVFAESLPEYAETVGQLRQQLAAYAPYAPGDPVRGGKVIAELPDLAEPPLHLVLGNDALSMVRQVVQAQLAELDQWEALSRATDFPDTKPMDPALMRLVTR</sequence>
<dbReference type="EMBL" id="ASRX01000014">
    <property type="protein sequence ID" value="EYF06881.1"/>
    <property type="molecule type" value="Genomic_DNA"/>
</dbReference>
<dbReference type="RefSeq" id="WP_044239280.1">
    <property type="nucleotide sequence ID" value="NZ_ASRX01000014.1"/>
</dbReference>
<gene>
    <name evidence="5" type="ORF">CAP_1578</name>
</gene>
<dbReference type="SMART" id="SM00822">
    <property type="entry name" value="PKS_KR"/>
    <property type="match status" value="1"/>
</dbReference>
<dbReference type="PANTHER" id="PTHR43976">
    <property type="entry name" value="SHORT CHAIN DEHYDROGENASE"/>
    <property type="match status" value="1"/>
</dbReference>
<dbReference type="InterPro" id="IPR057326">
    <property type="entry name" value="KR_dom"/>
</dbReference>
<dbReference type="OrthoDB" id="9793825at2"/>
<dbReference type="PRINTS" id="PR00081">
    <property type="entry name" value="GDHRDH"/>
</dbReference>
<dbReference type="PRINTS" id="PR00080">
    <property type="entry name" value="SDRFAMILY"/>
</dbReference>
<proteinExistence type="inferred from homology"/>
<comment type="similarity">
    <text evidence="1 3">Belongs to the short-chain dehydrogenases/reductases (SDR) family.</text>
</comment>
<evidence type="ECO:0000256" key="3">
    <source>
        <dbReference type="RuleBase" id="RU000363"/>
    </source>
</evidence>
<dbReference type="GO" id="GO:0016491">
    <property type="term" value="F:oxidoreductase activity"/>
    <property type="evidence" value="ECO:0007669"/>
    <property type="project" value="UniProtKB-KW"/>
</dbReference>
<evidence type="ECO:0000256" key="2">
    <source>
        <dbReference type="ARBA" id="ARBA00023002"/>
    </source>
</evidence>
<keyword evidence="6" id="KW-1185">Reference proteome</keyword>
<dbReference type="Proteomes" id="UP000019678">
    <property type="component" value="Unassembled WGS sequence"/>
</dbReference>
<organism evidence="5 6">
    <name type="scientific">Chondromyces apiculatus DSM 436</name>
    <dbReference type="NCBI Taxonomy" id="1192034"/>
    <lineage>
        <taxon>Bacteria</taxon>
        <taxon>Pseudomonadati</taxon>
        <taxon>Myxococcota</taxon>
        <taxon>Polyangia</taxon>
        <taxon>Polyangiales</taxon>
        <taxon>Polyangiaceae</taxon>
        <taxon>Chondromyces</taxon>
    </lineage>
</organism>
<protein>
    <submittedName>
        <fullName evidence="5">Dehydrogenase</fullName>
    </submittedName>
</protein>
<evidence type="ECO:0000256" key="1">
    <source>
        <dbReference type="ARBA" id="ARBA00006484"/>
    </source>
</evidence>
<dbReference type="PANTHER" id="PTHR43976:SF16">
    <property type="entry name" value="SHORT-CHAIN DEHYDROGENASE_REDUCTASE FAMILY PROTEIN"/>
    <property type="match status" value="1"/>
</dbReference>
<comment type="caution">
    <text evidence="5">The sequence shown here is derived from an EMBL/GenBank/DDBJ whole genome shotgun (WGS) entry which is preliminary data.</text>
</comment>
<dbReference type="AlphaFoldDB" id="A0A017TE31"/>
<dbReference type="Gene3D" id="3.40.50.720">
    <property type="entry name" value="NAD(P)-binding Rossmann-like Domain"/>
    <property type="match status" value="1"/>
</dbReference>
<dbReference type="eggNOG" id="COG4221">
    <property type="taxonomic scope" value="Bacteria"/>
</dbReference>
<evidence type="ECO:0000313" key="5">
    <source>
        <dbReference type="EMBL" id="EYF06881.1"/>
    </source>
</evidence>
<dbReference type="NCBIfam" id="NF004824">
    <property type="entry name" value="PRK06180.1"/>
    <property type="match status" value="1"/>
</dbReference>
<evidence type="ECO:0000313" key="6">
    <source>
        <dbReference type="Proteomes" id="UP000019678"/>
    </source>
</evidence>